<evidence type="ECO:0000256" key="4">
    <source>
        <dbReference type="ARBA" id="ARBA00032089"/>
    </source>
</evidence>
<sequence>MASEGSKRPGFSRRARFGLFAGYVVAITGALVGAGLVIIAIFDPQGFSSIRGGMSDITAPISSTGRGAVQSGGRIDDYIANWWNAGRQNADLRAELDIARRRLIEARATDLENRRLRELVNLIEGETETLATARLVNSSLTSTRRTATLFAGRNQGVMSGQPVRAADGLVGRIIDSGRTASRVLLLTDRSNIVPVRLTRDGTPAFTTGRGDGSVEVRSLEAGRNSFEEGDVLVTSGTGGIYPPNVPVAVIIQVFGDTALATPLANPAALDFAIVQPAYEPPVEETESPEDVAPDDSEPAPGLSETP</sequence>
<comment type="similarity">
    <text evidence="1">Belongs to the MreC family.</text>
</comment>
<protein>
    <recommendedName>
        <fullName evidence="2">Cell shape-determining protein MreC</fullName>
    </recommendedName>
    <alternativeName>
        <fullName evidence="4">Cell shape protein MreC</fullName>
    </alternativeName>
</protein>
<reference evidence="8 9" key="1">
    <citation type="submission" date="2018-07" db="EMBL/GenBank/DDBJ databases">
        <title>Genomic Encyclopedia of Type Strains, Phase IV (KMG-IV): sequencing the most valuable type-strain genomes for metagenomic binning, comparative biology and taxonomic classification.</title>
        <authorList>
            <person name="Goeker M."/>
        </authorList>
    </citation>
    <scope>NUCLEOTIDE SEQUENCE [LARGE SCALE GENOMIC DNA]</scope>
    <source>
        <strain evidence="8 9">DSM 26725</strain>
    </source>
</reference>
<evidence type="ECO:0000313" key="9">
    <source>
        <dbReference type="Proteomes" id="UP000256310"/>
    </source>
</evidence>
<evidence type="ECO:0000313" key="8">
    <source>
        <dbReference type="EMBL" id="RED15848.1"/>
    </source>
</evidence>
<dbReference type="PANTHER" id="PTHR34138:SF1">
    <property type="entry name" value="CELL SHAPE-DETERMINING PROTEIN MREC"/>
    <property type="match status" value="1"/>
</dbReference>
<keyword evidence="6" id="KW-0472">Membrane</keyword>
<keyword evidence="9" id="KW-1185">Reference proteome</keyword>
<dbReference type="PANTHER" id="PTHR34138">
    <property type="entry name" value="CELL SHAPE-DETERMINING PROTEIN MREC"/>
    <property type="match status" value="1"/>
</dbReference>
<dbReference type="EMBL" id="QRDP01000004">
    <property type="protein sequence ID" value="RED15848.1"/>
    <property type="molecule type" value="Genomic_DNA"/>
</dbReference>
<dbReference type="Pfam" id="PF04085">
    <property type="entry name" value="MreC"/>
    <property type="match status" value="1"/>
</dbReference>
<feature type="region of interest" description="Disordered" evidence="5">
    <location>
        <begin position="278"/>
        <end position="306"/>
    </location>
</feature>
<dbReference type="Proteomes" id="UP000256310">
    <property type="component" value="Unassembled WGS sequence"/>
</dbReference>
<dbReference type="GO" id="GO:0005886">
    <property type="term" value="C:plasma membrane"/>
    <property type="evidence" value="ECO:0007669"/>
    <property type="project" value="TreeGrafter"/>
</dbReference>
<evidence type="ECO:0000256" key="5">
    <source>
        <dbReference type="SAM" id="MobiDB-lite"/>
    </source>
</evidence>
<evidence type="ECO:0000259" key="7">
    <source>
        <dbReference type="Pfam" id="PF04085"/>
    </source>
</evidence>
<evidence type="ECO:0000256" key="3">
    <source>
        <dbReference type="ARBA" id="ARBA00022960"/>
    </source>
</evidence>
<comment type="caution">
    <text evidence="8">The sequence shown here is derived from an EMBL/GenBank/DDBJ whole genome shotgun (WGS) entry which is preliminary data.</text>
</comment>
<keyword evidence="6" id="KW-0812">Transmembrane</keyword>
<keyword evidence="3" id="KW-0133">Cell shape</keyword>
<evidence type="ECO:0000256" key="6">
    <source>
        <dbReference type="SAM" id="Phobius"/>
    </source>
</evidence>
<keyword evidence="6" id="KW-1133">Transmembrane helix</keyword>
<dbReference type="GO" id="GO:0008360">
    <property type="term" value="P:regulation of cell shape"/>
    <property type="evidence" value="ECO:0007669"/>
    <property type="project" value="UniProtKB-KW"/>
</dbReference>
<evidence type="ECO:0000256" key="1">
    <source>
        <dbReference type="ARBA" id="ARBA00009369"/>
    </source>
</evidence>
<feature type="compositionally biased region" description="Acidic residues" evidence="5">
    <location>
        <begin position="281"/>
        <end position="297"/>
    </location>
</feature>
<evidence type="ECO:0000256" key="2">
    <source>
        <dbReference type="ARBA" id="ARBA00013855"/>
    </source>
</evidence>
<organism evidence="8 9">
    <name type="scientific">Parasphingopyxis lamellibrachiae</name>
    <dbReference type="NCBI Taxonomy" id="680125"/>
    <lineage>
        <taxon>Bacteria</taxon>
        <taxon>Pseudomonadati</taxon>
        <taxon>Pseudomonadota</taxon>
        <taxon>Alphaproteobacteria</taxon>
        <taxon>Sphingomonadales</taxon>
        <taxon>Sphingomonadaceae</taxon>
        <taxon>Parasphingopyxis</taxon>
    </lineage>
</organism>
<dbReference type="InterPro" id="IPR007221">
    <property type="entry name" value="MreC"/>
</dbReference>
<accession>A0A3D9FDV4</accession>
<dbReference type="InterPro" id="IPR042175">
    <property type="entry name" value="Cell/Rod_MreC_2"/>
</dbReference>
<dbReference type="RefSeq" id="WP_116235319.1">
    <property type="nucleotide sequence ID" value="NZ_QRDP01000004.1"/>
</dbReference>
<feature type="transmembrane region" description="Helical" evidence="6">
    <location>
        <begin position="20"/>
        <end position="42"/>
    </location>
</feature>
<dbReference type="InterPro" id="IPR055342">
    <property type="entry name" value="MreC_beta-barrel_core"/>
</dbReference>
<dbReference type="NCBIfam" id="NF010513">
    <property type="entry name" value="PRK13922.12-3"/>
    <property type="match status" value="1"/>
</dbReference>
<dbReference type="AlphaFoldDB" id="A0A3D9FDV4"/>
<dbReference type="Gene3D" id="2.40.10.350">
    <property type="entry name" value="Rod shape-determining protein MreC, domain 2"/>
    <property type="match status" value="1"/>
</dbReference>
<proteinExistence type="inferred from homology"/>
<dbReference type="OrthoDB" id="8478127at2"/>
<gene>
    <name evidence="8" type="ORF">DFR46_0855</name>
</gene>
<feature type="domain" description="Rod shape-determining protein MreC beta-barrel core" evidence="7">
    <location>
        <begin position="136"/>
        <end position="256"/>
    </location>
</feature>
<name>A0A3D9FDV4_9SPHN</name>
<dbReference type="Gene3D" id="2.40.10.340">
    <property type="entry name" value="Rod shape-determining protein MreC, domain 1"/>
    <property type="match status" value="1"/>
</dbReference>
<dbReference type="InterPro" id="IPR042177">
    <property type="entry name" value="Cell/Rod_1"/>
</dbReference>